<accession>A0A088SIH8</accession>
<feature type="region of interest" description="Disordered" evidence="1">
    <location>
        <begin position="140"/>
        <end position="192"/>
    </location>
</feature>
<protein>
    <submittedName>
        <fullName evidence="2">Uncharacterized protein</fullName>
    </submittedName>
</protein>
<dbReference type="VEuPathDB" id="TriTrypDB:LPAL13_330041800"/>
<sequence>MNHSSSIPFDAFHVVTWSCFIEQDDPRMITCELRRELESAFEVYPYSAKCRQSLLSSLILWAGLARAQRHVIQWNSTDNINLGQGLIQHLFDLTAEMQGINTDTIYAALRAERHPFLKEVYKVQQARGVVDGMWRGSDRCATTETKRDDTRPTIPTLHTEPLMPMSPRSPTALRESQSREEQLPRPSAEIYPCVPTPLTNKASPSTTMLYPVGYCDNETLQKAADIRSGVLSAKLLKDTTACGPTKRPPVSLPSASKIVANHANDKPLRWKGDSAKPADVFAAPSLIRDSLLPESVPSAAIYRLIHAVDTAPSVSSTKGVVAKPLARNGEAKPTASSKFATRLPAKADVNPTSATKPKVAAAAPLLPAPSAAKEPTPYVPKKVTYVYTDSDDSDDVTSSAVVHDTNASASASGLALPTPVTEALLKYGDGKSADLMQAFWNDLPADPDGVSVWFGRCLAITEDDRQVPLMAAASPPLCLDKVKQRMQSKVAKRLDQLFQYLHAEAPTPLPPRNEVAALLSARDIEQLEAAKLIRPCKQSAGPDTVLAFTVVEKATTNARRRFLTWPRGSNQHTIDSGYESHIPLHHISTYLDAVNESCGIVQSIPGCFDQVLLPPDLQERFVFTDARDHRWCLTRLPLGHTVSMEIVQIIVSTLSGHPSYTLQSYAAANAVRIDVWVYTARLCGPAKDVQAASAALRAACDECGAIVTTSWRDVLTSDYNFLGVHFDHSAHEVSVASDILSRVDLPSVSISTRDLERQYTQLLFCSSTLRVAASGYYTVLTEVCHRLGVLQLHPQQLHTPSELLPGVYMQLQKWREAVLKNTPRHVEAVTSPSMSLFVVLNKENCQAVLVSQETQETWNASMELEDTLGTRVASVAVTRAVVCFQPCIEKGTHLKIKVIGGEAKGPNGKPIYESEPEDSIAVCIRTHLVARIFSFEVAYLKMPGSAGGVAGDTAACNDAQMGANRRLIAPPSSPPPTYTPS</sequence>
<evidence type="ECO:0000313" key="2">
    <source>
        <dbReference type="EMBL" id="AIO01622.1"/>
    </source>
</evidence>
<keyword evidence="3" id="KW-1185">Reference proteome</keyword>
<dbReference type="GeneID" id="22578487"/>
<dbReference type="AlphaFoldDB" id="A0A088SIH8"/>
<reference evidence="2 3" key="1">
    <citation type="journal article" date="2015" name="Sci. Rep.">
        <title>The genome of Leishmania panamensis: insights into genomics of the L. (Viannia) subgenus.</title>
        <authorList>
            <person name="Llanes A."/>
            <person name="Restrepo C.M."/>
            <person name="Vecchio G.D."/>
            <person name="Anguizola F.J."/>
            <person name="Lleonart R."/>
        </authorList>
    </citation>
    <scope>NUCLEOTIDE SEQUENCE [LARGE SCALE GENOMIC DNA]</scope>
    <source>
        <strain evidence="2 3">MHOM/PA/94/PSC-1</strain>
    </source>
</reference>
<proteinExistence type="predicted"/>
<name>A0A088SIH8_LEIPA</name>
<dbReference type="VEuPathDB" id="TriTrypDB:LPMP_333340"/>
<dbReference type="KEGG" id="lpan:LPMP_333340"/>
<evidence type="ECO:0000256" key="1">
    <source>
        <dbReference type="SAM" id="MobiDB-lite"/>
    </source>
</evidence>
<evidence type="ECO:0000313" key="3">
    <source>
        <dbReference type="Proteomes" id="UP000063063"/>
    </source>
</evidence>
<dbReference type="EMBL" id="CP009402">
    <property type="protein sequence ID" value="AIO01622.1"/>
    <property type="molecule type" value="Genomic_DNA"/>
</dbReference>
<gene>
    <name evidence="2" type="ORF">LPMP_333340</name>
</gene>
<dbReference type="RefSeq" id="XP_010702422.1">
    <property type="nucleotide sequence ID" value="XM_010704120.1"/>
</dbReference>
<organism evidence="2 3">
    <name type="scientific">Leishmania panamensis</name>
    <dbReference type="NCBI Taxonomy" id="5679"/>
    <lineage>
        <taxon>Eukaryota</taxon>
        <taxon>Discoba</taxon>
        <taxon>Euglenozoa</taxon>
        <taxon>Kinetoplastea</taxon>
        <taxon>Metakinetoplastina</taxon>
        <taxon>Trypanosomatida</taxon>
        <taxon>Trypanosomatidae</taxon>
        <taxon>Leishmaniinae</taxon>
        <taxon>Leishmania</taxon>
        <taxon>Leishmania guyanensis species complex</taxon>
    </lineage>
</organism>
<dbReference type="OrthoDB" id="273290at2759"/>
<dbReference type="Proteomes" id="UP000063063">
    <property type="component" value="Chromosome 33"/>
</dbReference>